<dbReference type="InterPro" id="IPR000805">
    <property type="entry name" value="Glyco_hydro_26"/>
</dbReference>
<name>A0A5J4PVI4_9ZZZZ</name>
<evidence type="ECO:0000259" key="4">
    <source>
        <dbReference type="PROSITE" id="PS51764"/>
    </source>
</evidence>
<proteinExistence type="inferred from homology"/>
<sequence length="266" mass="31452">EQDRDRILQATGKVPMIWGGDMGWDRETVVNKAVEEYEKGHIITLMWHSQRPTDEGPTIFKEQCQGEFPDEQWQELVTPGTEIYNNWLAKIDEVAGYLQLLKDKNIPVLWRPYHEMNGEWFWWGDRKGENGFTKLWKMMYDRYVNYHHLDNLIWVWNANGPRNTPDNAYDYALYFPGMDYVDILATDIYHNDWKQSHHDQLIELGQGKLIALGEIGNVPTPDILETQNKFAWFMIWAGFTRPQINTDDALRAIYNRPNTVSWEPKK</sequence>
<feature type="non-terminal residue" evidence="5">
    <location>
        <position position="1"/>
    </location>
</feature>
<dbReference type="Gene3D" id="3.20.20.80">
    <property type="entry name" value="Glycosidases"/>
    <property type="match status" value="1"/>
</dbReference>
<dbReference type="PRINTS" id="PR00739">
    <property type="entry name" value="GLHYDRLASE26"/>
</dbReference>
<dbReference type="EMBL" id="SNRY01006039">
    <property type="protein sequence ID" value="KAA6313495.1"/>
    <property type="molecule type" value="Genomic_DNA"/>
</dbReference>
<evidence type="ECO:0000256" key="2">
    <source>
        <dbReference type="ARBA" id="ARBA00022801"/>
    </source>
</evidence>
<dbReference type="PROSITE" id="PS51764">
    <property type="entry name" value="GH26"/>
    <property type="match status" value="1"/>
</dbReference>
<gene>
    <name evidence="5" type="ORF">EZS27_035741</name>
</gene>
<dbReference type="AlphaFoldDB" id="A0A5J4PVI4"/>
<dbReference type="PANTHER" id="PTHR40079:SF4">
    <property type="entry name" value="GH26 DOMAIN-CONTAINING PROTEIN-RELATED"/>
    <property type="match status" value="1"/>
</dbReference>
<protein>
    <recommendedName>
        <fullName evidence="4">GH26 domain-containing protein</fullName>
    </recommendedName>
</protein>
<accession>A0A5J4PVI4</accession>
<organism evidence="5">
    <name type="scientific">termite gut metagenome</name>
    <dbReference type="NCBI Taxonomy" id="433724"/>
    <lineage>
        <taxon>unclassified sequences</taxon>
        <taxon>metagenomes</taxon>
        <taxon>organismal metagenomes</taxon>
    </lineage>
</organism>
<reference evidence="5" key="1">
    <citation type="submission" date="2019-03" db="EMBL/GenBank/DDBJ databases">
        <title>Single cell metagenomics reveals metabolic interactions within the superorganism composed of flagellate Streblomastix strix and complex community of Bacteroidetes bacteria on its surface.</title>
        <authorList>
            <person name="Treitli S.C."/>
            <person name="Kolisko M."/>
            <person name="Husnik F."/>
            <person name="Keeling P."/>
            <person name="Hampl V."/>
        </authorList>
    </citation>
    <scope>NUCLEOTIDE SEQUENCE</scope>
    <source>
        <strain evidence="5">STM</strain>
    </source>
</reference>
<keyword evidence="2" id="KW-0378">Hydrolase</keyword>
<feature type="domain" description="GH26" evidence="4">
    <location>
        <begin position="1"/>
        <end position="263"/>
    </location>
</feature>
<evidence type="ECO:0000256" key="3">
    <source>
        <dbReference type="ARBA" id="ARBA00023295"/>
    </source>
</evidence>
<dbReference type="PANTHER" id="PTHR40079">
    <property type="entry name" value="MANNAN ENDO-1,4-BETA-MANNOSIDASE E-RELATED"/>
    <property type="match status" value="1"/>
</dbReference>
<dbReference type="Pfam" id="PF02156">
    <property type="entry name" value="Glyco_hydro_26"/>
    <property type="match status" value="1"/>
</dbReference>
<dbReference type="InterPro" id="IPR022790">
    <property type="entry name" value="GH26_dom"/>
</dbReference>
<dbReference type="InterPro" id="IPR017853">
    <property type="entry name" value="GH"/>
</dbReference>
<dbReference type="GO" id="GO:0006080">
    <property type="term" value="P:substituted mannan metabolic process"/>
    <property type="evidence" value="ECO:0007669"/>
    <property type="project" value="InterPro"/>
</dbReference>
<dbReference type="GO" id="GO:0016985">
    <property type="term" value="F:mannan endo-1,4-beta-mannosidase activity"/>
    <property type="evidence" value="ECO:0007669"/>
    <property type="project" value="InterPro"/>
</dbReference>
<comment type="caution">
    <text evidence="5">The sequence shown here is derived from an EMBL/GenBank/DDBJ whole genome shotgun (WGS) entry which is preliminary data.</text>
</comment>
<comment type="similarity">
    <text evidence="1">Belongs to the glycosyl hydrolase 26 family.</text>
</comment>
<keyword evidence="3" id="KW-0326">Glycosidase</keyword>
<evidence type="ECO:0000313" key="5">
    <source>
        <dbReference type="EMBL" id="KAA6313495.1"/>
    </source>
</evidence>
<evidence type="ECO:0000256" key="1">
    <source>
        <dbReference type="ARBA" id="ARBA00007754"/>
    </source>
</evidence>
<dbReference type="SUPFAM" id="SSF51445">
    <property type="entry name" value="(Trans)glycosidases"/>
    <property type="match status" value="1"/>
</dbReference>